<evidence type="ECO:0000313" key="1">
    <source>
        <dbReference type="EMBL" id="WDE97541.1"/>
    </source>
</evidence>
<dbReference type="Proteomes" id="UP001214250">
    <property type="component" value="Chromosome 2"/>
</dbReference>
<dbReference type="RefSeq" id="WP_274151996.1">
    <property type="nucleotide sequence ID" value="NZ_CP117812.1"/>
</dbReference>
<proteinExistence type="predicted"/>
<dbReference type="EMBL" id="CP117812">
    <property type="protein sequence ID" value="WDE97541.1"/>
    <property type="molecule type" value="Genomic_DNA"/>
</dbReference>
<accession>A0ABY7VXM4</accession>
<keyword evidence="2" id="KW-1185">Reference proteome</keyword>
<protein>
    <submittedName>
        <fullName evidence="1">Uncharacterized protein</fullName>
    </submittedName>
</protein>
<sequence length="78" mass="9554">MQKHKAYFEERYQVYLQDITLQSVLEDPINTQYLRGFDLINGRCRWIKFHADEFLDCFYTKNSKDLYWIMTCTWVGQS</sequence>
<organism evidence="1 2">
    <name type="scientific">Lentisphaera profundi</name>
    <dbReference type="NCBI Taxonomy" id="1658616"/>
    <lineage>
        <taxon>Bacteria</taxon>
        <taxon>Pseudomonadati</taxon>
        <taxon>Lentisphaerota</taxon>
        <taxon>Lentisphaeria</taxon>
        <taxon>Lentisphaerales</taxon>
        <taxon>Lentisphaeraceae</taxon>
        <taxon>Lentisphaera</taxon>
    </lineage>
</organism>
<name>A0ABY7VXM4_9BACT</name>
<evidence type="ECO:0000313" key="2">
    <source>
        <dbReference type="Proteomes" id="UP001214250"/>
    </source>
</evidence>
<gene>
    <name evidence="1" type="ORF">PQO03_17075</name>
</gene>
<reference evidence="1 2" key="1">
    <citation type="submission" date="2023-02" db="EMBL/GenBank/DDBJ databases">
        <title>Genome sequence of Lentisphaera profundi SAORIC-696.</title>
        <authorList>
            <person name="Kim e."/>
            <person name="Cho J.-C."/>
            <person name="Choi A."/>
            <person name="Kang I."/>
        </authorList>
    </citation>
    <scope>NUCLEOTIDE SEQUENCE [LARGE SCALE GENOMIC DNA]</scope>
    <source>
        <strain evidence="1 2">SAORIC-696</strain>
    </source>
</reference>